<evidence type="ECO:0000256" key="2">
    <source>
        <dbReference type="ARBA" id="ARBA00022695"/>
    </source>
</evidence>
<keyword evidence="1 8" id="KW-0808">Transferase</keyword>
<dbReference type="InterPro" id="IPR006674">
    <property type="entry name" value="HD_domain"/>
</dbReference>
<keyword evidence="4 8" id="KW-0378">Hydrolase</keyword>
<comment type="catalytic activity">
    <reaction evidence="7">
        <text>guanosine 3',5'-bis(diphosphate) + H2O = GDP + diphosphate + H(+)</text>
        <dbReference type="Rhea" id="RHEA:14253"/>
        <dbReference type="ChEBI" id="CHEBI:15377"/>
        <dbReference type="ChEBI" id="CHEBI:15378"/>
        <dbReference type="ChEBI" id="CHEBI:33019"/>
        <dbReference type="ChEBI" id="CHEBI:58189"/>
        <dbReference type="ChEBI" id="CHEBI:77828"/>
        <dbReference type="EC" id="3.1.7.2"/>
    </reaction>
</comment>
<feature type="domain" description="ACT" evidence="9">
    <location>
        <begin position="822"/>
        <end position="896"/>
    </location>
</feature>
<dbReference type="PROSITE" id="PS51671">
    <property type="entry name" value="ACT"/>
    <property type="match status" value="2"/>
</dbReference>
<dbReference type="AlphaFoldDB" id="A0A4R7PB48"/>
<dbReference type="HAMAP" id="MF_00277">
    <property type="entry name" value="PII_uridylyl_transf"/>
    <property type="match status" value="1"/>
</dbReference>
<dbReference type="Gene3D" id="3.30.460.10">
    <property type="entry name" value="Beta Polymerase, domain 2"/>
    <property type="match status" value="1"/>
</dbReference>
<dbReference type="EC" id="2.7.7.59" evidence="8"/>
<feature type="domain" description="HD" evidence="10">
    <location>
        <begin position="472"/>
        <end position="594"/>
    </location>
</feature>
<evidence type="ECO:0000259" key="9">
    <source>
        <dbReference type="PROSITE" id="PS51671"/>
    </source>
</evidence>
<dbReference type="CDD" id="cd05401">
    <property type="entry name" value="NT_GlnE_GlnD_like"/>
    <property type="match status" value="1"/>
</dbReference>
<keyword evidence="5 8" id="KW-0460">Magnesium</keyword>
<comment type="function">
    <text evidence="8">Modifies, by uridylylation and deuridylylation, the PII regulatory proteins (GlnB and homologs), in response to the nitrogen status of the cell that GlnD senses through the glutamine level. Under low glutamine levels, catalyzes the conversion of the PII proteins and UTP to PII-UMP and PPi, while under higher glutamine levels, GlnD hydrolyzes PII-UMP to PII and UMP (deuridylylation). Thus, controls uridylylation state and activity of the PII proteins, and plays an important role in the regulation of nitrogen metabolism.</text>
</comment>
<feature type="region of interest" description="Uridylyltransferase" evidence="8">
    <location>
        <begin position="1"/>
        <end position="353"/>
    </location>
</feature>
<comment type="catalytic activity">
    <reaction evidence="8">
        <text>[protein-PII]-L-tyrosine + UTP = [protein-PII]-uridylyl-L-tyrosine + diphosphate</text>
        <dbReference type="Rhea" id="RHEA:13673"/>
        <dbReference type="Rhea" id="RHEA-COMP:12147"/>
        <dbReference type="Rhea" id="RHEA-COMP:12148"/>
        <dbReference type="ChEBI" id="CHEBI:33019"/>
        <dbReference type="ChEBI" id="CHEBI:46398"/>
        <dbReference type="ChEBI" id="CHEBI:46858"/>
        <dbReference type="ChEBI" id="CHEBI:90602"/>
        <dbReference type="EC" id="2.7.7.59"/>
    </reaction>
</comment>
<name>A0A4R7PB48_9GAMM</name>
<dbReference type="PANTHER" id="PTHR47320">
    <property type="entry name" value="BIFUNCTIONAL URIDYLYLTRANSFERASE/URIDYLYL-REMOVING ENZYME"/>
    <property type="match status" value="1"/>
</dbReference>
<dbReference type="GO" id="GO:0008773">
    <property type="term" value="F:[protein-PII] uridylyltransferase activity"/>
    <property type="evidence" value="ECO:0007669"/>
    <property type="project" value="UniProtKB-UniRule"/>
</dbReference>
<comment type="similarity">
    <text evidence="8">Belongs to the GlnD family.</text>
</comment>
<dbReference type="InterPro" id="IPR002912">
    <property type="entry name" value="ACT_dom"/>
</dbReference>
<dbReference type="InterPro" id="IPR045865">
    <property type="entry name" value="ACT-like_dom_sf"/>
</dbReference>
<dbReference type="CDD" id="cd00077">
    <property type="entry name" value="HDc"/>
    <property type="match status" value="1"/>
</dbReference>
<evidence type="ECO:0000313" key="12">
    <source>
        <dbReference type="Proteomes" id="UP000295341"/>
    </source>
</evidence>
<dbReference type="SUPFAM" id="SSF81593">
    <property type="entry name" value="Nucleotidyltransferase substrate binding subunit/domain"/>
    <property type="match status" value="1"/>
</dbReference>
<evidence type="ECO:0000256" key="7">
    <source>
        <dbReference type="ARBA" id="ARBA00047968"/>
    </source>
</evidence>
<protein>
    <recommendedName>
        <fullName evidence="8">Bifunctional uridylyltransferase/uridylyl-removing enzyme</fullName>
        <shortName evidence="8">UTase/UR</shortName>
    </recommendedName>
    <alternativeName>
        <fullName evidence="8">Bifunctional [protein-PII] modification enzyme</fullName>
    </alternativeName>
    <alternativeName>
        <fullName evidence="8">Bifunctional nitrogen sensor protein</fullName>
    </alternativeName>
    <domain>
        <recommendedName>
            <fullName evidence="8">[Protein-PII] uridylyltransferase</fullName>
            <shortName evidence="8">PII uridylyltransferase</shortName>
            <shortName evidence="8">UTase</shortName>
            <ecNumber evidence="8">2.7.7.59</ecNumber>
        </recommendedName>
    </domain>
    <domain>
        <recommendedName>
            <fullName evidence="8">[Protein-PII]-UMP uridylyl-removing enzyme</fullName>
            <shortName evidence="8">UR</shortName>
            <ecNumber evidence="8">3.1.4.-</ecNumber>
        </recommendedName>
    </domain>
</protein>
<dbReference type="GO" id="GO:0008081">
    <property type="term" value="F:phosphoric diester hydrolase activity"/>
    <property type="evidence" value="ECO:0007669"/>
    <property type="project" value="UniProtKB-UniRule"/>
</dbReference>
<feature type="domain" description="ACT" evidence="9">
    <location>
        <begin position="713"/>
        <end position="796"/>
    </location>
</feature>
<evidence type="ECO:0000256" key="5">
    <source>
        <dbReference type="ARBA" id="ARBA00022842"/>
    </source>
</evidence>
<dbReference type="RefSeq" id="WP_133879817.1">
    <property type="nucleotide sequence ID" value="NZ_MWIN01000014.1"/>
</dbReference>
<dbReference type="SMART" id="SM00471">
    <property type="entry name" value="HDc"/>
    <property type="match status" value="1"/>
</dbReference>
<evidence type="ECO:0000256" key="3">
    <source>
        <dbReference type="ARBA" id="ARBA00022737"/>
    </source>
</evidence>
<dbReference type="InterPro" id="IPR013546">
    <property type="entry name" value="PII_UdlTrfase/GS_AdlTrfase"/>
</dbReference>
<dbReference type="SUPFAM" id="SSF109604">
    <property type="entry name" value="HD-domain/PDEase-like"/>
    <property type="match status" value="1"/>
</dbReference>
<evidence type="ECO:0000313" key="11">
    <source>
        <dbReference type="EMBL" id="TDU31207.1"/>
    </source>
</evidence>
<dbReference type="Proteomes" id="UP000295341">
    <property type="component" value="Unassembled WGS sequence"/>
</dbReference>
<dbReference type="InterPro" id="IPR002934">
    <property type="entry name" value="Polymerase_NTP_transf_dom"/>
</dbReference>
<evidence type="ECO:0000256" key="6">
    <source>
        <dbReference type="ARBA" id="ARBA00023268"/>
    </source>
</evidence>
<dbReference type="NCBIfam" id="TIGR01693">
    <property type="entry name" value="UTase_glnD"/>
    <property type="match status" value="1"/>
</dbReference>
<comment type="domain">
    <text evidence="8">Has four distinct domains: an N-terminal nucleotidyltransferase (NT) domain responsible for UTase activity, a central HD domain that encodes UR activity, and two C-terminal ACT domains that seem to have a role in glutamine sensing.</text>
</comment>
<dbReference type="PIRSF" id="PIRSF006288">
    <property type="entry name" value="PII_uridyltransf"/>
    <property type="match status" value="1"/>
</dbReference>
<dbReference type="PANTHER" id="PTHR47320:SF1">
    <property type="entry name" value="BIFUNCTIONAL URIDYLYLTRANSFERASE_URIDYLYL-REMOVING ENZYME"/>
    <property type="match status" value="1"/>
</dbReference>
<dbReference type="InterPro" id="IPR010043">
    <property type="entry name" value="UTase/UR"/>
</dbReference>
<dbReference type="GO" id="GO:0008893">
    <property type="term" value="F:guanosine-3',5'-bis(diphosphate) 3'-diphosphatase activity"/>
    <property type="evidence" value="ECO:0007669"/>
    <property type="project" value="UniProtKB-EC"/>
</dbReference>
<dbReference type="EC" id="3.1.4.-" evidence="8"/>
<comment type="caution">
    <text evidence="11">The sequence shown here is derived from an EMBL/GenBank/DDBJ whole genome shotgun (WGS) entry which is preliminary data.</text>
</comment>
<dbReference type="Gene3D" id="1.10.3210.10">
    <property type="entry name" value="Hypothetical protein af1432"/>
    <property type="match status" value="1"/>
</dbReference>
<comment type="activity regulation">
    <text evidence="8">Uridylyltransferase (UTase) activity is inhibited by glutamine, while glutamine activates uridylyl-removing (UR) activity.</text>
</comment>
<dbReference type="InterPro" id="IPR043519">
    <property type="entry name" value="NT_sf"/>
</dbReference>
<evidence type="ECO:0000256" key="4">
    <source>
        <dbReference type="ARBA" id="ARBA00022801"/>
    </source>
</evidence>
<feature type="region of interest" description="Uridylyl-removing" evidence="8">
    <location>
        <begin position="354"/>
        <end position="712"/>
    </location>
</feature>
<organism evidence="11 12">
    <name type="scientific">Panacagrimonas perspica</name>
    <dbReference type="NCBI Taxonomy" id="381431"/>
    <lineage>
        <taxon>Bacteria</taxon>
        <taxon>Pseudomonadati</taxon>
        <taxon>Pseudomonadota</taxon>
        <taxon>Gammaproteobacteria</taxon>
        <taxon>Nevskiales</taxon>
        <taxon>Nevskiaceae</taxon>
        <taxon>Panacagrimonas</taxon>
    </lineage>
</organism>
<dbReference type="PROSITE" id="PS51831">
    <property type="entry name" value="HD"/>
    <property type="match status" value="1"/>
</dbReference>
<reference evidence="11 12" key="1">
    <citation type="submission" date="2019-03" db="EMBL/GenBank/DDBJ databases">
        <title>Genomic Encyclopedia of Type Strains, Phase IV (KMG-IV): sequencing the most valuable type-strain genomes for metagenomic binning, comparative biology and taxonomic classification.</title>
        <authorList>
            <person name="Goeker M."/>
        </authorList>
    </citation>
    <scope>NUCLEOTIDE SEQUENCE [LARGE SCALE GENOMIC DNA]</scope>
    <source>
        <strain evidence="11 12">DSM 26377</strain>
    </source>
</reference>
<gene>
    <name evidence="8" type="primary">glnD</name>
    <name evidence="11" type="ORF">DFR24_0570</name>
</gene>
<proteinExistence type="inferred from homology"/>
<comment type="cofactor">
    <cofactor evidence="8">
        <name>Mg(2+)</name>
        <dbReference type="ChEBI" id="CHEBI:18420"/>
    </cofactor>
</comment>
<keyword evidence="12" id="KW-1185">Reference proteome</keyword>
<dbReference type="Pfam" id="PF01966">
    <property type="entry name" value="HD"/>
    <property type="match status" value="1"/>
</dbReference>
<sequence>MGAELELAEDEAASVFSARKVRARLRADDGKPVPAFRATLAWGKERLLSLFHEGQAAESLVRARAHLVDEVLREAWLRHLSPDSPGIALIAVGGYGRGELLPSSDIDILLLHDGTSLEHLRKSLEQLTAFFWDIGLEVGSSVRSLDECASEAAKDITVITNLMEARYLTGDESLFGAMQKRLTPDKVWPVAEFFRAKKAEQQARYRKYDDTGYKLEPNVKESPGGLRDIHTIGWVAKRHFGASTLSELRDHGFLTKQECDELFAGQDLLWRVRFALHMITGRREDRLLFDHQVKIASLFGYVNSDPQHPNQAVEQFMQLYYRTIKSLSCLNDMLLQLFEEAILHPLPDAAVKIVNARFQIRNGYMEARNDDVFRKDPEALIEIFLLMQQHRGLEGIRAQTVRMILRDTRLINDEVRNDVRARTLFMEMFRERRGLTRNLRRMNRYGVLGRYLPAFGKVVGLMQYDLFHTLTVDEHTLYVVRNLRRFAMERFRHEMPFCSQRMDKIAKQELLYLAGFFHDMAKGRGGDHSDIGASEARQFCLDHGLSHTDAELVAWLVKSHLVMSLTAQRADITDPQVIAEFTRKVGDRTHLDYLFLMTVADIRATNPALWNSWRESLLLDLYKATSRTLERGIENPLRQEEMVDETQAEATPLLAAQGIDAATADKAWARFGDEYFLRHSAEELAWHLPAILKAREEELPLVIVDTVGGRGTTVFVYMHDRDHLFALSTGVLARLGLTILDARIHTSADGFVLDSYVVMEGDGSPIQNPHRHEEIREQLRKVLGDPAISRVEINRRIPHRLKHFNTPTTIYVSQDEARARTVLELVTADQPGLLSMIGRAFHKRGILLDAAKIATIGERAEDVFFITDSAHRPITDEETLDDLREVLTRTLDRSEA</sequence>
<dbReference type="EMBL" id="SOBT01000008">
    <property type="protein sequence ID" value="TDU31207.1"/>
    <property type="molecule type" value="Genomic_DNA"/>
</dbReference>
<keyword evidence="6 8" id="KW-0511">Multifunctional enzyme</keyword>
<dbReference type="Pfam" id="PF01909">
    <property type="entry name" value="NTP_transf_2"/>
    <property type="match status" value="1"/>
</dbReference>
<dbReference type="CDD" id="cd04899">
    <property type="entry name" value="ACT_ACR-UUR-like_2"/>
    <property type="match status" value="1"/>
</dbReference>
<accession>A0A4R7PB48</accession>
<keyword evidence="3" id="KW-0677">Repeat</keyword>
<dbReference type="OrthoDB" id="9758038at2"/>
<evidence type="ECO:0000256" key="8">
    <source>
        <dbReference type="HAMAP-Rule" id="MF_00277"/>
    </source>
</evidence>
<keyword evidence="2 8" id="KW-0548">Nucleotidyltransferase</keyword>
<evidence type="ECO:0000259" key="10">
    <source>
        <dbReference type="PROSITE" id="PS51831"/>
    </source>
</evidence>
<dbReference type="CDD" id="cd04900">
    <property type="entry name" value="ACT_UUR-like_1"/>
    <property type="match status" value="1"/>
</dbReference>
<comment type="catalytic activity">
    <reaction evidence="8">
        <text>[protein-PII]-uridylyl-L-tyrosine + H2O = [protein-PII]-L-tyrosine + UMP + H(+)</text>
        <dbReference type="Rhea" id="RHEA:48600"/>
        <dbReference type="Rhea" id="RHEA-COMP:12147"/>
        <dbReference type="Rhea" id="RHEA-COMP:12148"/>
        <dbReference type="ChEBI" id="CHEBI:15377"/>
        <dbReference type="ChEBI" id="CHEBI:15378"/>
        <dbReference type="ChEBI" id="CHEBI:46858"/>
        <dbReference type="ChEBI" id="CHEBI:57865"/>
        <dbReference type="ChEBI" id="CHEBI:90602"/>
    </reaction>
</comment>
<evidence type="ECO:0000256" key="1">
    <source>
        <dbReference type="ARBA" id="ARBA00022679"/>
    </source>
</evidence>
<dbReference type="SUPFAM" id="SSF81301">
    <property type="entry name" value="Nucleotidyltransferase"/>
    <property type="match status" value="1"/>
</dbReference>
<dbReference type="GO" id="GO:0006808">
    <property type="term" value="P:regulation of nitrogen utilization"/>
    <property type="evidence" value="ECO:0007669"/>
    <property type="project" value="UniProtKB-UniRule"/>
</dbReference>
<dbReference type="SUPFAM" id="SSF55021">
    <property type="entry name" value="ACT-like"/>
    <property type="match status" value="2"/>
</dbReference>
<dbReference type="InterPro" id="IPR003607">
    <property type="entry name" value="HD/PDEase_dom"/>
</dbReference>
<dbReference type="Pfam" id="PF08335">
    <property type="entry name" value="GlnD_UR_UTase"/>
    <property type="match status" value="1"/>
</dbReference>